<protein>
    <submittedName>
        <fullName evidence="9">MFS transporter</fullName>
    </submittedName>
</protein>
<dbReference type="PRINTS" id="PR01036">
    <property type="entry name" value="TCRTETB"/>
</dbReference>
<dbReference type="PANTHER" id="PTHR42718:SF9">
    <property type="entry name" value="MAJOR FACILITATOR SUPERFAMILY MULTIDRUG TRANSPORTER MFSC"/>
    <property type="match status" value="1"/>
</dbReference>
<feature type="transmembrane region" description="Helical" evidence="7">
    <location>
        <begin position="205"/>
        <end position="229"/>
    </location>
</feature>
<evidence type="ECO:0000256" key="2">
    <source>
        <dbReference type="ARBA" id="ARBA00022448"/>
    </source>
</evidence>
<dbReference type="PANTHER" id="PTHR42718">
    <property type="entry name" value="MAJOR FACILITATOR SUPERFAMILY MULTIDRUG TRANSPORTER MFSC"/>
    <property type="match status" value="1"/>
</dbReference>
<evidence type="ECO:0000256" key="6">
    <source>
        <dbReference type="ARBA" id="ARBA00023136"/>
    </source>
</evidence>
<dbReference type="Pfam" id="PF07690">
    <property type="entry name" value="MFS_1"/>
    <property type="match status" value="1"/>
</dbReference>
<dbReference type="AlphaFoldDB" id="A0A855EQY5"/>
<evidence type="ECO:0000256" key="1">
    <source>
        <dbReference type="ARBA" id="ARBA00004141"/>
    </source>
</evidence>
<feature type="transmembrane region" description="Helical" evidence="7">
    <location>
        <begin position="310"/>
        <end position="330"/>
    </location>
</feature>
<feature type="transmembrane region" description="Helical" evidence="7">
    <location>
        <begin position="342"/>
        <end position="362"/>
    </location>
</feature>
<dbReference type="CDD" id="cd17321">
    <property type="entry name" value="MFS_MMR_MDR_like"/>
    <property type="match status" value="1"/>
</dbReference>
<feature type="transmembrane region" description="Helical" evidence="7">
    <location>
        <begin position="281"/>
        <end position="304"/>
    </location>
</feature>
<reference evidence="10" key="1">
    <citation type="submission" date="2017-09" db="EMBL/GenBank/DDBJ databases">
        <title>FDA dAtabase for Regulatory Grade micrObial Sequences (FDA-ARGOS): Supporting development and validation of Infectious Disease Dx tests.</title>
        <authorList>
            <person name="Minogue T."/>
            <person name="Wolcott M."/>
            <person name="Wasieloski L."/>
            <person name="Aguilar W."/>
            <person name="Moore D."/>
            <person name="Tallon L."/>
            <person name="Sadzewicz L."/>
            <person name="Ott S."/>
            <person name="Zhao X."/>
            <person name="Nagaraj S."/>
            <person name="Vavikolanu K."/>
            <person name="Aluvathingal J."/>
            <person name="Nadendla S."/>
            <person name="Sichtig H."/>
        </authorList>
    </citation>
    <scope>NUCLEOTIDE SEQUENCE [LARGE SCALE GENOMIC DNA]</scope>
    <source>
        <strain evidence="10">FDAARGOS_404</strain>
    </source>
</reference>
<dbReference type="GO" id="GO:0022857">
    <property type="term" value="F:transmembrane transporter activity"/>
    <property type="evidence" value="ECO:0007669"/>
    <property type="project" value="InterPro"/>
</dbReference>
<dbReference type="InterPro" id="IPR020846">
    <property type="entry name" value="MFS_dom"/>
</dbReference>
<sequence length="479" mass="50188">MNTLFSNQPGDEGLPGQARARVMIAVMITTLMGVFDGTMINIALPSMAKAMQVPANIAVWFANGYLLSAAMTLLIFASLAARYGFRTVFMAGLATFVLTSLGCALATTPEMLIGMRIIQGIGGAATLSIAPAILRSVFPGRLLGRVLGLHALLIASSTAVAPVLGGTILDTLSWQWLFAINLIPGTLALVLAGKALPAKRMAGNTAFDTPGAVLSATLLGATIMAANSFSGPEAVAQHTHLEATCWGLLAMVSTVAFIWHIRRAREPLLPPAIFNNGRFSLAALTSLASFISQGITFIALPFLFQSVYGYSPVVSALLFVPWPVGIVLIAPHAGRWADTFSAPLISTVGLVIFAVGLILLATLPATPAMWDICLRSLVCGIGFGCFQSPNNREMLSNVSREYASYASGILSIARTFGQCLGAAVVGILLTVISNDSGQTLHEQAVHVALWIAVAASVASVLFSLSRLRKTVTFSLGGGR</sequence>
<dbReference type="SUPFAM" id="SSF103473">
    <property type="entry name" value="MFS general substrate transporter"/>
    <property type="match status" value="1"/>
</dbReference>
<evidence type="ECO:0000313" key="10">
    <source>
        <dbReference type="Proteomes" id="UP000222768"/>
    </source>
</evidence>
<feature type="transmembrane region" description="Helical" evidence="7">
    <location>
        <begin position="241"/>
        <end position="261"/>
    </location>
</feature>
<feature type="transmembrane region" description="Helical" evidence="7">
    <location>
        <begin position="146"/>
        <end position="168"/>
    </location>
</feature>
<feature type="transmembrane region" description="Helical" evidence="7">
    <location>
        <begin position="174"/>
        <end position="193"/>
    </location>
</feature>
<keyword evidence="6 7" id="KW-0472">Membrane</keyword>
<feature type="transmembrane region" description="Helical" evidence="7">
    <location>
        <begin position="407"/>
        <end position="432"/>
    </location>
</feature>
<organism evidence="9 10">
    <name type="scientific">Leclercia adecarboxylata</name>
    <dbReference type="NCBI Taxonomy" id="83655"/>
    <lineage>
        <taxon>Bacteria</taxon>
        <taxon>Pseudomonadati</taxon>
        <taxon>Pseudomonadota</taxon>
        <taxon>Gammaproteobacteria</taxon>
        <taxon>Enterobacterales</taxon>
        <taxon>Enterobacteriaceae</taxon>
        <taxon>Leclercia</taxon>
    </lineage>
</organism>
<dbReference type="InterPro" id="IPR011701">
    <property type="entry name" value="MFS"/>
</dbReference>
<dbReference type="Gene3D" id="1.20.1720.10">
    <property type="entry name" value="Multidrug resistance protein D"/>
    <property type="match status" value="1"/>
</dbReference>
<evidence type="ECO:0000256" key="5">
    <source>
        <dbReference type="ARBA" id="ARBA00022989"/>
    </source>
</evidence>
<feature type="transmembrane region" description="Helical" evidence="7">
    <location>
        <begin position="113"/>
        <end position="134"/>
    </location>
</feature>
<proteinExistence type="predicted"/>
<feature type="domain" description="Major facilitator superfamily (MFS) profile" evidence="8">
    <location>
        <begin position="22"/>
        <end position="471"/>
    </location>
</feature>
<evidence type="ECO:0000259" key="8">
    <source>
        <dbReference type="PROSITE" id="PS50850"/>
    </source>
</evidence>
<evidence type="ECO:0000313" key="9">
    <source>
        <dbReference type="EMBL" id="PHH04194.1"/>
    </source>
</evidence>
<dbReference type="Proteomes" id="UP000222768">
    <property type="component" value="Unassembled WGS sequence"/>
</dbReference>
<comment type="subcellular location">
    <subcellularLocation>
        <location evidence="1">Membrane</location>
        <topology evidence="1">Multi-pass membrane protein</topology>
    </subcellularLocation>
</comment>
<gene>
    <name evidence="9" type="ORF">CRX53_09530</name>
</gene>
<evidence type="ECO:0000256" key="7">
    <source>
        <dbReference type="SAM" id="Phobius"/>
    </source>
</evidence>
<keyword evidence="2" id="KW-0813">Transport</keyword>
<feature type="transmembrane region" description="Helical" evidence="7">
    <location>
        <begin position="57"/>
        <end position="81"/>
    </location>
</feature>
<feature type="transmembrane region" description="Helical" evidence="7">
    <location>
        <begin position="22"/>
        <end position="45"/>
    </location>
</feature>
<dbReference type="Gene3D" id="1.20.1250.20">
    <property type="entry name" value="MFS general substrate transporter like domains"/>
    <property type="match status" value="1"/>
</dbReference>
<keyword evidence="3" id="KW-1003">Cell membrane</keyword>
<feature type="transmembrane region" description="Helical" evidence="7">
    <location>
        <begin position="444"/>
        <end position="464"/>
    </location>
</feature>
<dbReference type="RefSeq" id="WP_032618092.1">
    <property type="nucleotide sequence ID" value="NZ_CBCXZU010000003.1"/>
</dbReference>
<keyword evidence="5 7" id="KW-1133">Transmembrane helix</keyword>
<evidence type="ECO:0000256" key="3">
    <source>
        <dbReference type="ARBA" id="ARBA00022475"/>
    </source>
</evidence>
<dbReference type="EMBL" id="PDLK01000002">
    <property type="protein sequence ID" value="PHH04194.1"/>
    <property type="molecule type" value="Genomic_DNA"/>
</dbReference>
<dbReference type="PROSITE" id="PS50850">
    <property type="entry name" value="MFS"/>
    <property type="match status" value="1"/>
</dbReference>
<dbReference type="GO" id="GO:0016020">
    <property type="term" value="C:membrane"/>
    <property type="evidence" value="ECO:0007669"/>
    <property type="project" value="UniProtKB-SubCell"/>
</dbReference>
<evidence type="ECO:0000256" key="4">
    <source>
        <dbReference type="ARBA" id="ARBA00022692"/>
    </source>
</evidence>
<feature type="transmembrane region" description="Helical" evidence="7">
    <location>
        <begin position="88"/>
        <end position="107"/>
    </location>
</feature>
<comment type="caution">
    <text evidence="9">The sequence shown here is derived from an EMBL/GenBank/DDBJ whole genome shotgun (WGS) entry which is preliminary data.</text>
</comment>
<accession>A0A855EQY5</accession>
<keyword evidence="4 7" id="KW-0812">Transmembrane</keyword>
<name>A0A855EQY5_9ENTR</name>
<dbReference type="InterPro" id="IPR036259">
    <property type="entry name" value="MFS_trans_sf"/>
</dbReference>